<keyword evidence="14" id="KW-1185">Reference proteome</keyword>
<feature type="domain" description="FAD-dependent oxidoreductase 2 FAD-binding" evidence="12">
    <location>
        <begin position="7"/>
        <end position="234"/>
    </location>
</feature>
<keyword evidence="7" id="KW-0662">Pyridine nucleotide biosynthesis</keyword>
<dbReference type="UniPathway" id="UPA00253">
    <property type="reaction ID" value="UER00326"/>
</dbReference>
<reference evidence="13 14" key="1">
    <citation type="journal article" date="2017" name="Genome Announc.">
        <title>Draft Genome Sequence of Romboutsia weinsteinii sp. nov. Strain CCRI-19649(T) Isolated from Surface Water.</title>
        <authorList>
            <person name="Maheux A.F."/>
            <person name="Boudreau D.K."/>
            <person name="Berube E."/>
            <person name="Boissinot M."/>
            <person name="Cantin P."/>
            <person name="Raymond F."/>
            <person name="Corbeil J."/>
            <person name="Omar R.F."/>
            <person name="Bergeron M.G."/>
        </authorList>
    </citation>
    <scope>NUCLEOTIDE SEQUENCE [LARGE SCALE GENOMIC DNA]</scope>
    <source>
        <strain evidence="13 14">CCRI-19649</strain>
    </source>
</reference>
<dbReference type="AlphaFoldDB" id="A0A371J0V7"/>
<dbReference type="Proteomes" id="UP000215694">
    <property type="component" value="Unassembled WGS sequence"/>
</dbReference>
<evidence type="ECO:0000256" key="5">
    <source>
        <dbReference type="ARBA" id="ARBA00021901"/>
    </source>
</evidence>
<evidence type="ECO:0000256" key="3">
    <source>
        <dbReference type="ARBA" id="ARBA00008562"/>
    </source>
</evidence>
<evidence type="ECO:0000313" key="14">
    <source>
        <dbReference type="Proteomes" id="UP000215694"/>
    </source>
</evidence>
<comment type="cofactor">
    <cofactor evidence="1">
        <name>FAD</name>
        <dbReference type="ChEBI" id="CHEBI:57692"/>
    </cofactor>
</comment>
<dbReference type="GO" id="GO:0008734">
    <property type="term" value="F:L-aspartate oxidase activity"/>
    <property type="evidence" value="ECO:0007669"/>
    <property type="project" value="UniProtKB-EC"/>
</dbReference>
<dbReference type="GO" id="GO:0009435">
    <property type="term" value="P:NAD+ biosynthetic process"/>
    <property type="evidence" value="ECO:0007669"/>
    <property type="project" value="UniProtKB-UniPathway"/>
</dbReference>
<feature type="domain" description="FAD-dependent oxidoreductase 2 FAD-binding" evidence="12">
    <location>
        <begin position="335"/>
        <end position="381"/>
    </location>
</feature>
<dbReference type="InterPro" id="IPR037099">
    <property type="entry name" value="Fum_R/Succ_DH_flav-like_C_sf"/>
</dbReference>
<evidence type="ECO:0000259" key="12">
    <source>
        <dbReference type="Pfam" id="PF00890"/>
    </source>
</evidence>
<keyword evidence="9" id="KW-0560">Oxidoreductase</keyword>
<dbReference type="Gene3D" id="3.50.50.60">
    <property type="entry name" value="FAD/NAD(P)-binding domain"/>
    <property type="match status" value="1"/>
</dbReference>
<evidence type="ECO:0000256" key="9">
    <source>
        <dbReference type="ARBA" id="ARBA00023002"/>
    </source>
</evidence>
<proteinExistence type="inferred from homology"/>
<dbReference type="InterPro" id="IPR027477">
    <property type="entry name" value="Succ_DH/fumarate_Rdtase_cat_sf"/>
</dbReference>
<dbReference type="PANTHER" id="PTHR42716">
    <property type="entry name" value="L-ASPARTATE OXIDASE"/>
    <property type="match status" value="1"/>
</dbReference>
<organism evidence="13 14">
    <name type="scientific">Romboutsia weinsteinii</name>
    <dbReference type="NCBI Taxonomy" id="2020949"/>
    <lineage>
        <taxon>Bacteria</taxon>
        <taxon>Bacillati</taxon>
        <taxon>Bacillota</taxon>
        <taxon>Clostridia</taxon>
        <taxon>Peptostreptococcales</taxon>
        <taxon>Peptostreptococcaceae</taxon>
        <taxon>Romboutsia</taxon>
    </lineage>
</organism>
<dbReference type="EC" id="1.4.3.16" evidence="4"/>
<evidence type="ECO:0000256" key="7">
    <source>
        <dbReference type="ARBA" id="ARBA00022642"/>
    </source>
</evidence>
<evidence type="ECO:0000256" key="6">
    <source>
        <dbReference type="ARBA" id="ARBA00022630"/>
    </source>
</evidence>
<dbReference type="OrthoDB" id="9806724at2"/>
<evidence type="ECO:0000256" key="2">
    <source>
        <dbReference type="ARBA" id="ARBA00004950"/>
    </source>
</evidence>
<comment type="pathway">
    <text evidence="2">Cofactor biosynthesis; NAD(+) biosynthesis; iminoaspartate from L-aspartate (oxidase route): step 1/1.</text>
</comment>
<evidence type="ECO:0000313" key="13">
    <source>
        <dbReference type="EMBL" id="RDY26317.1"/>
    </source>
</evidence>
<dbReference type="EMBL" id="NOJY02000030">
    <property type="protein sequence ID" value="RDY26317.1"/>
    <property type="molecule type" value="Genomic_DNA"/>
</dbReference>
<comment type="caution">
    <text evidence="13">The sequence shown here is derived from an EMBL/GenBank/DDBJ whole genome shotgun (WGS) entry which is preliminary data.</text>
</comment>
<dbReference type="PANTHER" id="PTHR42716:SF2">
    <property type="entry name" value="L-ASPARTATE OXIDASE, CHLOROPLASTIC"/>
    <property type="match status" value="1"/>
</dbReference>
<dbReference type="Pfam" id="PF00890">
    <property type="entry name" value="FAD_binding_2"/>
    <property type="match status" value="2"/>
</dbReference>
<dbReference type="Gene3D" id="1.20.58.100">
    <property type="entry name" value="Fumarate reductase/succinate dehydrogenase flavoprotein-like, C-terminal domain"/>
    <property type="match status" value="1"/>
</dbReference>
<keyword evidence="6" id="KW-0285">Flavoprotein</keyword>
<dbReference type="RefSeq" id="WP_094369806.1">
    <property type="nucleotide sequence ID" value="NZ_NOJY02000030.1"/>
</dbReference>
<sequence>MDNKVFDVIVIGSGLGGIRCTQELLKDNLSVCMVTSKEFCSGASFYPGTWGLGMIGPKDDEDKNDLLENINRVGCNLSNPQLSSILVDNVNNEINFLLEQDIKLKESVDKDGVVPCFDSNKRRWFGFDFKSAKEVFSKILDNENITLMSSTKVIDICNEGNGSKGVLVENKDKSIDLIKAKSIVIASGGYTSLFKHNFSLELDSPIVQYLAYKVGCELINLEFVQFIPAYIKPMYKTIFNERVFKYITLRDKNKSNILGKIEDIDNIMDERSTYGPFTTRLKSSLVDKVLFQYYQLDKNSAYFEYPKDIESIDDTLIYNYFKWLNKFKKDTSNKIHIAPFAHACNGGLKIDKKACTTVDGIFACGEVTGGVHGADRIGGLSTCNALVFGAIAGRSASEYCKLNDFKDFNIKDNHSSESNHRVIGNSDDLNKFKKAILEIREVLYTEASILRSEKSINRAKDKMYKLKEDTSNINILYSNKSILDSYLNFSLIFLDAMLNQDKSIGCHCRTDC</sequence>
<keyword evidence="8" id="KW-0274">FAD</keyword>
<dbReference type="PRINTS" id="PR00368">
    <property type="entry name" value="FADPNR"/>
</dbReference>
<name>A0A371J0V7_9FIRM</name>
<comment type="similarity">
    <text evidence="3">Belongs to the FAD-dependent oxidoreductase 2 family. NadB subfamily.</text>
</comment>
<dbReference type="Gene3D" id="3.90.700.10">
    <property type="entry name" value="Succinate dehydrogenase/fumarate reductase flavoprotein, catalytic domain"/>
    <property type="match status" value="1"/>
</dbReference>
<evidence type="ECO:0000256" key="10">
    <source>
        <dbReference type="ARBA" id="ARBA00030386"/>
    </source>
</evidence>
<dbReference type="GO" id="GO:0033765">
    <property type="term" value="F:steroid dehydrogenase activity, acting on the CH-CH group of donors"/>
    <property type="evidence" value="ECO:0007669"/>
    <property type="project" value="UniProtKB-ARBA"/>
</dbReference>
<evidence type="ECO:0000256" key="11">
    <source>
        <dbReference type="ARBA" id="ARBA00048305"/>
    </source>
</evidence>
<gene>
    <name evidence="13" type="ORF">CHL78_014140</name>
</gene>
<evidence type="ECO:0000256" key="1">
    <source>
        <dbReference type="ARBA" id="ARBA00001974"/>
    </source>
</evidence>
<protein>
    <recommendedName>
        <fullName evidence="5">L-aspartate oxidase</fullName>
        <ecNumber evidence="4">1.4.3.16</ecNumber>
    </recommendedName>
    <alternativeName>
        <fullName evidence="10">Quinolinate synthase B</fullName>
    </alternativeName>
</protein>
<dbReference type="InterPro" id="IPR005288">
    <property type="entry name" value="NadB"/>
</dbReference>
<accession>A0A371J0V7</accession>
<dbReference type="SUPFAM" id="SSF51905">
    <property type="entry name" value="FAD/NAD(P)-binding domain"/>
    <property type="match status" value="1"/>
</dbReference>
<comment type="catalytic activity">
    <reaction evidence="11">
        <text>L-aspartate + O2 = iminosuccinate + H2O2</text>
        <dbReference type="Rhea" id="RHEA:25876"/>
        <dbReference type="ChEBI" id="CHEBI:15379"/>
        <dbReference type="ChEBI" id="CHEBI:16240"/>
        <dbReference type="ChEBI" id="CHEBI:29991"/>
        <dbReference type="ChEBI" id="CHEBI:77875"/>
        <dbReference type="EC" id="1.4.3.16"/>
    </reaction>
    <physiologicalReaction direction="left-to-right" evidence="11">
        <dbReference type="Rhea" id="RHEA:25877"/>
    </physiologicalReaction>
</comment>
<dbReference type="InterPro" id="IPR003953">
    <property type="entry name" value="FAD-dep_OxRdtase_2_FAD-bd"/>
</dbReference>
<evidence type="ECO:0000256" key="4">
    <source>
        <dbReference type="ARBA" id="ARBA00012173"/>
    </source>
</evidence>
<evidence type="ECO:0000256" key="8">
    <source>
        <dbReference type="ARBA" id="ARBA00022827"/>
    </source>
</evidence>
<dbReference type="InterPro" id="IPR036188">
    <property type="entry name" value="FAD/NAD-bd_sf"/>
</dbReference>
<dbReference type="SUPFAM" id="SSF46977">
    <property type="entry name" value="Succinate dehydrogenase/fumarate reductase flavoprotein C-terminal domain"/>
    <property type="match status" value="1"/>
</dbReference>